<evidence type="ECO:0000256" key="7">
    <source>
        <dbReference type="PROSITE-ProRule" id="PRU00221"/>
    </source>
</evidence>
<comment type="caution">
    <text evidence="10">The sequence shown here is derived from an EMBL/GenBank/DDBJ whole genome shotgun (WGS) entry which is preliminary data.</text>
</comment>
<evidence type="ECO:0000256" key="5">
    <source>
        <dbReference type="ARBA" id="ARBA00023242"/>
    </source>
</evidence>
<evidence type="ECO:0000256" key="1">
    <source>
        <dbReference type="ARBA" id="ARBA00022517"/>
    </source>
</evidence>
<dbReference type="GeneID" id="96004465"/>
<evidence type="ECO:0000313" key="11">
    <source>
        <dbReference type="Proteomes" id="UP000803884"/>
    </source>
</evidence>
<name>A0AB34KX62_9PEZI</name>
<dbReference type="InterPro" id="IPR020472">
    <property type="entry name" value="WD40_PAC1"/>
</dbReference>
<evidence type="ECO:0000256" key="8">
    <source>
        <dbReference type="SAM" id="MobiDB-lite"/>
    </source>
</evidence>
<dbReference type="PANTHER" id="PTHR19855:SF11">
    <property type="entry name" value="RIBOSOME BIOGENESIS PROTEIN WDR12"/>
    <property type="match status" value="1"/>
</dbReference>
<evidence type="ECO:0000256" key="2">
    <source>
        <dbReference type="ARBA" id="ARBA00022552"/>
    </source>
</evidence>
<comment type="function">
    <text evidence="6">Component of the NOP7 complex, which is required for maturation of the 25S and 5.8S ribosomal RNAs and formation of the 60S ribosome.</text>
</comment>
<dbReference type="GO" id="GO:0030687">
    <property type="term" value="C:preribosome, large subunit precursor"/>
    <property type="evidence" value="ECO:0007669"/>
    <property type="project" value="UniProtKB-UniRule"/>
</dbReference>
<dbReference type="InterPro" id="IPR001680">
    <property type="entry name" value="WD40_rpt"/>
</dbReference>
<dbReference type="AlphaFoldDB" id="A0AB34KX62"/>
<dbReference type="GO" id="GO:0000466">
    <property type="term" value="P:maturation of 5.8S rRNA from tricistronic rRNA transcript (SSU-rRNA, 5.8S rRNA, LSU-rRNA)"/>
    <property type="evidence" value="ECO:0007669"/>
    <property type="project" value="UniProtKB-UniRule"/>
</dbReference>
<keyword evidence="4" id="KW-0677">Repeat</keyword>
<dbReference type="PRINTS" id="PR00320">
    <property type="entry name" value="GPROTEINBRPT"/>
</dbReference>
<keyword evidence="2 6" id="KW-0698">rRNA processing</keyword>
<protein>
    <recommendedName>
        <fullName evidence="6">Ribosome biogenesis protein YTM1</fullName>
    </recommendedName>
</protein>
<keyword evidence="5 6" id="KW-0539">Nucleus</keyword>
<dbReference type="PANTHER" id="PTHR19855">
    <property type="entry name" value="WD40 REPEAT PROTEIN 12, 37"/>
    <property type="match status" value="1"/>
</dbReference>
<dbReference type="Proteomes" id="UP000803884">
    <property type="component" value="Unassembled WGS sequence"/>
</dbReference>
<dbReference type="PROSITE" id="PS00678">
    <property type="entry name" value="WD_REPEATS_1"/>
    <property type="match status" value="1"/>
</dbReference>
<dbReference type="Pfam" id="PF00400">
    <property type="entry name" value="WD40"/>
    <property type="match status" value="4"/>
</dbReference>
<dbReference type="PROSITE" id="PS50294">
    <property type="entry name" value="WD_REPEATS_REGION"/>
    <property type="match status" value="2"/>
</dbReference>
<dbReference type="GO" id="GO:0043021">
    <property type="term" value="F:ribonucleoprotein complex binding"/>
    <property type="evidence" value="ECO:0007669"/>
    <property type="project" value="UniProtKB-UniRule"/>
</dbReference>
<comment type="similarity">
    <text evidence="6">Belongs to the WD repeat WDR12/YTM1 family.</text>
</comment>
<keyword evidence="3 7" id="KW-0853">WD repeat</keyword>
<evidence type="ECO:0000256" key="4">
    <source>
        <dbReference type="ARBA" id="ARBA00022737"/>
    </source>
</evidence>
<feature type="region of interest" description="Disordered" evidence="8">
    <location>
        <begin position="253"/>
        <end position="285"/>
    </location>
</feature>
<accession>A0AB34KX62</accession>
<feature type="domain" description="NLE" evidence="9">
    <location>
        <begin position="16"/>
        <end position="80"/>
    </location>
</feature>
<dbReference type="GO" id="GO:0005654">
    <property type="term" value="C:nucleoplasm"/>
    <property type="evidence" value="ECO:0007669"/>
    <property type="project" value="UniProtKB-SubCell"/>
</dbReference>
<feature type="repeat" description="WD" evidence="7">
    <location>
        <begin position="214"/>
        <end position="255"/>
    </location>
</feature>
<evidence type="ECO:0000313" key="10">
    <source>
        <dbReference type="EMBL" id="KAL1588382.1"/>
    </source>
</evidence>
<evidence type="ECO:0000256" key="6">
    <source>
        <dbReference type="HAMAP-Rule" id="MF_03029"/>
    </source>
</evidence>
<dbReference type="InterPro" id="IPR019775">
    <property type="entry name" value="WD40_repeat_CS"/>
</dbReference>
<keyword evidence="1 6" id="KW-0690">Ribosome biogenesis</keyword>
<dbReference type="SUPFAM" id="SSF50978">
    <property type="entry name" value="WD40 repeat-like"/>
    <property type="match status" value="1"/>
</dbReference>
<dbReference type="InterPro" id="IPR036322">
    <property type="entry name" value="WD40_repeat_dom_sf"/>
</dbReference>
<feature type="repeat" description="WD" evidence="7">
    <location>
        <begin position="164"/>
        <end position="204"/>
    </location>
</feature>
<dbReference type="PROSITE" id="PS50082">
    <property type="entry name" value="WD_REPEATS_2"/>
    <property type="match status" value="4"/>
</dbReference>
<dbReference type="EMBL" id="JAAQHG020000007">
    <property type="protein sequence ID" value="KAL1588382.1"/>
    <property type="molecule type" value="Genomic_DNA"/>
</dbReference>
<dbReference type="SMART" id="SM00320">
    <property type="entry name" value="WD40"/>
    <property type="match status" value="7"/>
</dbReference>
<comment type="subcellular location">
    <subcellularLocation>
        <location evidence="6">Nucleus</location>
        <location evidence="6">Nucleolus</location>
    </subcellularLocation>
    <subcellularLocation>
        <location evidence="6">Nucleus</location>
        <location evidence="6">Nucleoplasm</location>
    </subcellularLocation>
</comment>
<dbReference type="HAMAP" id="MF_03029">
    <property type="entry name" value="WDR12"/>
    <property type="match status" value="1"/>
</dbReference>
<dbReference type="InterPro" id="IPR028599">
    <property type="entry name" value="WDR12/Ytm1"/>
</dbReference>
<evidence type="ECO:0000256" key="3">
    <source>
        <dbReference type="ARBA" id="ARBA00022574"/>
    </source>
</evidence>
<feature type="repeat" description="WD" evidence="7">
    <location>
        <begin position="373"/>
        <end position="415"/>
    </location>
</feature>
<dbReference type="InterPro" id="IPR012972">
    <property type="entry name" value="NLE"/>
</dbReference>
<dbReference type="GO" id="GO:0070545">
    <property type="term" value="C:PeBoW complex"/>
    <property type="evidence" value="ECO:0007669"/>
    <property type="project" value="TreeGrafter"/>
</dbReference>
<dbReference type="InterPro" id="IPR015943">
    <property type="entry name" value="WD40/YVTN_repeat-like_dom_sf"/>
</dbReference>
<dbReference type="RefSeq" id="XP_069231487.1">
    <property type="nucleotide sequence ID" value="XM_069371627.1"/>
</dbReference>
<gene>
    <name evidence="10" type="primary">ytm1</name>
    <name evidence="6" type="synonym">YTM1</name>
    <name evidence="10" type="ORF">WHR41_03021</name>
</gene>
<dbReference type="Gene3D" id="2.130.10.10">
    <property type="entry name" value="YVTN repeat-like/Quinoprotein amine dehydrogenase"/>
    <property type="match status" value="1"/>
</dbReference>
<feature type="repeat" description="WD" evidence="7">
    <location>
        <begin position="286"/>
        <end position="328"/>
    </location>
</feature>
<evidence type="ECO:0000259" key="9">
    <source>
        <dbReference type="Pfam" id="PF08154"/>
    </source>
</evidence>
<dbReference type="GO" id="GO:0000463">
    <property type="term" value="P:maturation of LSU-rRNA from tricistronic rRNA transcript (SSU-rRNA, 5.8S rRNA, LSU-rRNA)"/>
    <property type="evidence" value="ECO:0007669"/>
    <property type="project" value="UniProtKB-UniRule"/>
</dbReference>
<organism evidence="10 11">
    <name type="scientific">Cladosporium halotolerans</name>
    <dbReference type="NCBI Taxonomy" id="1052096"/>
    <lineage>
        <taxon>Eukaryota</taxon>
        <taxon>Fungi</taxon>
        <taxon>Dikarya</taxon>
        <taxon>Ascomycota</taxon>
        <taxon>Pezizomycotina</taxon>
        <taxon>Dothideomycetes</taxon>
        <taxon>Dothideomycetidae</taxon>
        <taxon>Cladosporiales</taxon>
        <taxon>Cladosporiaceae</taxon>
        <taxon>Cladosporium</taxon>
    </lineage>
</organism>
<sequence>MATQESAAANGRTAQVKIHLSSRNEDIQLPQDTGAILVSTEFKRYQLSTLVNRLLDTDQPIPLEFLVNGQFLRTSLDDFLTQNGISAESTLNVEYVKALVPPLHVASYEHDDWVSSVDVLSASSNAAKWAGSAYDTSSQPRILSGSFDSILRVWDTSANIVATGSAHTAPIKAAKFISPTQVVSSGADRTLRLWNFTDSTQPGEQGSLTPTLELYGHKASVDALAVHAPSSRILSASADHTIGLWSTKKSENPVAPENLLPSASNKRRKLSTNSKPSPQRGPLSLLARHTAQVSDVTFDAKDHTVAYSTSWDHSLKTWDLTTSACVDSRSTPQALFSVCHLPDTSLIACGTSAKHITLIDPRASAQTISAMTLRGHTNAVVSLARDPNSSYQFVSGSHDGTCRIWDLRSARSEASERVGESVYVINRESGKGGVAGDGVKVFGVQWDAEVGVVSGGEDKQVQINKGQQ</sequence>
<comment type="subunit">
    <text evidence="6">Component of the NOP7 complex, composed of ERB1, NOP7 and YTM1. Within the NOP7 complex ERB1 appears to interact directly with NOP7 and YTM1. The NOP7 complex also associates with the 66S pre-ribosome.</text>
</comment>
<proteinExistence type="inferred from homology"/>
<keyword evidence="11" id="KW-1185">Reference proteome</keyword>
<reference evidence="10 11" key="1">
    <citation type="journal article" date="2020" name="Microbiol. Resour. Announc.">
        <title>Draft Genome Sequence of a Cladosporium Species Isolated from the Mesophotic Ascidian Didemnum maculosum.</title>
        <authorList>
            <person name="Gioti A."/>
            <person name="Siaperas R."/>
            <person name="Nikolaivits E."/>
            <person name="Le Goff G."/>
            <person name="Ouazzani J."/>
            <person name="Kotoulas G."/>
            <person name="Topakas E."/>
        </authorList>
    </citation>
    <scope>NUCLEOTIDE SEQUENCE [LARGE SCALE GENOMIC DNA]</scope>
    <source>
        <strain evidence="10 11">TM138-S3</strain>
    </source>
</reference>
<dbReference type="Pfam" id="PF08154">
    <property type="entry name" value="NLE"/>
    <property type="match status" value="1"/>
</dbReference>